<reference evidence="2 3" key="1">
    <citation type="submission" date="2017-01" db="EMBL/GenBank/DDBJ databases">
        <authorList>
            <person name="Mah S.A."/>
            <person name="Swanson W.J."/>
            <person name="Moy G.W."/>
            <person name="Vacquier V.D."/>
        </authorList>
    </citation>
    <scope>NUCLEOTIDE SEQUENCE [LARGE SCALE GENOMIC DNA]</scope>
    <source>
        <strain evidence="2 3">DCY110</strain>
    </source>
</reference>
<dbReference type="InterPro" id="IPR032809">
    <property type="entry name" value="Put_HupE_UreJ"/>
</dbReference>
<dbReference type="EMBL" id="CP019236">
    <property type="protein sequence ID" value="APW37071.1"/>
    <property type="molecule type" value="Genomic_DNA"/>
</dbReference>
<accession>A0A1P8JTN5</accession>
<sequence length="384" mass="40971">MSCLLLLLVQAPAWAHKGSDAYLDVQTTGVADTAALKLTLAIAIKDLDLLVPLDANADGQVTWGEIKAALPAMHDLLQASTGIEGDAAPGAPACHLAWSYAGLERRSDGTYIRFASDTACRGATSFRYRLLREQDATHRLLVTGMVDGQALLSTWSATAPGALSIRHAKPEGGAPVAAGAHTGPATLWAYLNLGVHHLLEGYDHLAFLLALVLPLRLALGRRAPRETDLQAARHAANWWALLRTVTAFTVGHSITLILATLGLTSASPAWVEPAIAVTIAITALLNIFPVRHVRTDVLALLFGMVHGYGFASLLTEAAAPAGLLPWALAGFNLGVECGQLLAVAGWVLMSQVVQRQPWHGRVVVRGGSWLLVLVAAFWFWERVR</sequence>
<gene>
    <name evidence="2" type="ORF">RD110_07570</name>
</gene>
<keyword evidence="1" id="KW-0472">Membrane</keyword>
<evidence type="ECO:0000256" key="1">
    <source>
        <dbReference type="SAM" id="Phobius"/>
    </source>
</evidence>
<organism evidence="2 3">
    <name type="scientific">Rhodoferax koreensis</name>
    <dbReference type="NCBI Taxonomy" id="1842727"/>
    <lineage>
        <taxon>Bacteria</taxon>
        <taxon>Pseudomonadati</taxon>
        <taxon>Pseudomonadota</taxon>
        <taxon>Betaproteobacteria</taxon>
        <taxon>Burkholderiales</taxon>
        <taxon>Comamonadaceae</taxon>
        <taxon>Rhodoferax</taxon>
    </lineage>
</organism>
<dbReference type="STRING" id="1842727.RD110_07570"/>
<protein>
    <recommendedName>
        <fullName evidence="4">EF-hand domain-containing protein</fullName>
    </recommendedName>
</protein>
<keyword evidence="1" id="KW-0812">Transmembrane</keyword>
<feature type="transmembrane region" description="Helical" evidence="1">
    <location>
        <begin position="201"/>
        <end position="219"/>
    </location>
</feature>
<evidence type="ECO:0000313" key="3">
    <source>
        <dbReference type="Proteomes" id="UP000186609"/>
    </source>
</evidence>
<feature type="transmembrane region" description="Helical" evidence="1">
    <location>
        <begin position="240"/>
        <end position="263"/>
    </location>
</feature>
<dbReference type="Proteomes" id="UP000186609">
    <property type="component" value="Chromosome"/>
</dbReference>
<dbReference type="KEGG" id="rhy:RD110_07570"/>
<feature type="transmembrane region" description="Helical" evidence="1">
    <location>
        <begin position="269"/>
        <end position="290"/>
    </location>
</feature>
<evidence type="ECO:0008006" key="4">
    <source>
        <dbReference type="Google" id="ProtNLM"/>
    </source>
</evidence>
<dbReference type="InterPro" id="IPR018247">
    <property type="entry name" value="EF_Hand_1_Ca_BS"/>
</dbReference>
<proteinExistence type="predicted"/>
<dbReference type="Pfam" id="PF13795">
    <property type="entry name" value="HupE_UreJ_2"/>
    <property type="match status" value="1"/>
</dbReference>
<feature type="transmembrane region" description="Helical" evidence="1">
    <location>
        <begin position="297"/>
        <end position="314"/>
    </location>
</feature>
<dbReference type="AlphaFoldDB" id="A0A1P8JTN5"/>
<feature type="transmembrane region" description="Helical" evidence="1">
    <location>
        <begin position="362"/>
        <end position="380"/>
    </location>
</feature>
<feature type="transmembrane region" description="Helical" evidence="1">
    <location>
        <begin position="326"/>
        <end position="350"/>
    </location>
</feature>
<dbReference type="PROSITE" id="PS00018">
    <property type="entry name" value="EF_HAND_1"/>
    <property type="match status" value="1"/>
</dbReference>
<keyword evidence="3" id="KW-1185">Reference proteome</keyword>
<evidence type="ECO:0000313" key="2">
    <source>
        <dbReference type="EMBL" id="APW37071.1"/>
    </source>
</evidence>
<keyword evidence="1" id="KW-1133">Transmembrane helix</keyword>
<name>A0A1P8JTN5_9BURK</name>